<evidence type="ECO:0000259" key="1">
    <source>
        <dbReference type="SMART" id="SM00487"/>
    </source>
</evidence>
<organism evidence="2 3">
    <name type="scientific">Solidesulfovibrio carbinolicus</name>
    <dbReference type="NCBI Taxonomy" id="296842"/>
    <lineage>
        <taxon>Bacteria</taxon>
        <taxon>Pseudomonadati</taxon>
        <taxon>Thermodesulfobacteriota</taxon>
        <taxon>Desulfovibrionia</taxon>
        <taxon>Desulfovibrionales</taxon>
        <taxon>Desulfovibrionaceae</taxon>
        <taxon>Solidesulfovibrio</taxon>
    </lineage>
</organism>
<dbReference type="AlphaFoldDB" id="A0A4P6HQS9"/>
<dbReference type="InterPro" id="IPR014001">
    <property type="entry name" value="Helicase_ATP-bd"/>
</dbReference>
<dbReference type="SMART" id="SM00487">
    <property type="entry name" value="DEXDc"/>
    <property type="match status" value="1"/>
</dbReference>
<dbReference type="Proteomes" id="UP000293296">
    <property type="component" value="Plasmid pDCAR2"/>
</dbReference>
<protein>
    <recommendedName>
        <fullName evidence="1">Helicase ATP-binding domain-containing protein</fullName>
    </recommendedName>
</protein>
<dbReference type="InterPro" id="IPR027417">
    <property type="entry name" value="P-loop_NTPase"/>
</dbReference>
<dbReference type="EMBL" id="CP026540">
    <property type="protein sequence ID" value="QAZ69667.1"/>
    <property type="molecule type" value="Genomic_DNA"/>
</dbReference>
<keyword evidence="2" id="KW-0614">Plasmid</keyword>
<name>A0A4P6HQS9_9BACT</name>
<reference evidence="2 3" key="1">
    <citation type="submission" date="2018-02" db="EMBL/GenBank/DDBJ databases">
        <title>Genome sequence of Desulfovibrio carbinolicus DSM 3852.</title>
        <authorList>
            <person name="Wilbanks E."/>
            <person name="Skennerton C.T."/>
            <person name="Orphan V.J."/>
        </authorList>
    </citation>
    <scope>NUCLEOTIDE SEQUENCE [LARGE SCALE GENOMIC DNA]</scope>
    <source>
        <strain evidence="2 3">DSM 3852</strain>
        <plasmid evidence="3">pdcar2</plasmid>
    </source>
</reference>
<sequence length="1131" mass="125901">MSGVNELEPPEYGPGHYGGPDTIKLAFKPSKFSKKPSWRTIEAGHVTDMVAGLPLPELADGRVGIWLTAWSETPAGRVVLPWLDIEAPGEAHGRVADNIRVAAKLFLRLAEHGLDDGLVVALTGSGFRFCWPFAVEPELAQAFMAMIRDASEWPGIDTAPLTGNASPLLLWAYRGPSAQGDKGDRHIHFLDHPGQLLDLTPGDYERLVQGRPDPSRAVHDIARVIPRSWTPPTWRPILAHYKRELELRRCVIRVNFPPREKRRTVDMKAVLEHLHGFGITTRKISVGEQVVHRLSRCPSCGATWGNPWVTSGGWLKCHRTGCEAGQMAVDLQGKEFRRGLALRQWAPELSPNDEVVEHEFHQPPREAIPLEVARQTIRKALAGDDPALLLKIPAGVGKSHAGLEHALEVSQDGVVLLTVPTTALAEELAAKARHMAEDNGLDVDVRQYRGRTKETCQQADYCVHVASMGFSPALLVCAKCMSRENCAHFHQLEGLEHGLVIAAHTAAPFVLPKIKRWLREWIVDESPLRDLMRQETVYQGSFTALKARLVGHAETALAKIEVTAERLLGKVASENGGAHGRLYATTPPSGEWEATMSLWEAADITKAEREALSDQIAYFDQHQDEKPGKWQRRLWDEKVDLAMLRWMWMGLDETAQGSAYIRCQPHPMTPVTFRALRNVVPDLPENVRLVALDATGDHRELEALFSRSFKVVDTAVELPPARRVWLRQAMGKWKMGRLLDDQEKLEAVFRKAMANLRPEDRHVLLVTHQAAEAALLELAKRVDPNRVWASTHYWSSRGLDCWRDYDAALAFGTPTANRAGVLDLELALFGGDQDARDIWFSGLGPRDLIQAMNRVRPVMASKTLVIVGREWPHELGKPSFIIDRQRQGGQANVEEQAYERLLVLAKHFGFMFPELAHVAGIFRAEDQANEHDWHERIEPLLTGETPFAIAPTLIKDILIRVRAMEEGLSPIRLGHRGHAWPRLMARLENELGLPSLEYRPRTVHGGGRAQAAVGFVSAVRRFCEQYGLTFNQSLWKGQEEPLTVPSATATGTAIIRVEAHGTARVYVLPPKVSDKPMPRCDPLLQPTGRRPRGLGLVSFLPPPRAIPLVDTFDGFHLQPAPVQATAAAISA</sequence>
<evidence type="ECO:0000313" key="2">
    <source>
        <dbReference type="EMBL" id="QAZ69667.1"/>
    </source>
</evidence>
<dbReference type="OrthoDB" id="5470139at2"/>
<dbReference type="SUPFAM" id="SSF52540">
    <property type="entry name" value="P-loop containing nucleoside triphosphate hydrolases"/>
    <property type="match status" value="1"/>
</dbReference>
<dbReference type="Gene3D" id="3.40.50.300">
    <property type="entry name" value="P-loop containing nucleotide triphosphate hydrolases"/>
    <property type="match status" value="1"/>
</dbReference>
<feature type="domain" description="Helicase ATP-binding" evidence="1">
    <location>
        <begin position="365"/>
        <end position="725"/>
    </location>
</feature>
<evidence type="ECO:0000313" key="3">
    <source>
        <dbReference type="Proteomes" id="UP000293296"/>
    </source>
</evidence>
<gene>
    <name evidence="2" type="ORF">C3Y92_20540</name>
</gene>
<dbReference type="GeneID" id="39472107"/>
<dbReference type="RefSeq" id="WP_129356166.1">
    <property type="nucleotide sequence ID" value="NZ_CP026540.1"/>
</dbReference>
<proteinExistence type="predicted"/>
<dbReference type="KEGG" id="dcb:C3Y92_20540"/>
<accession>A0A4P6HQS9</accession>
<geneLocation type="plasmid" evidence="3">
    <name>pdcar2</name>
</geneLocation>
<keyword evidence="3" id="KW-1185">Reference proteome</keyword>